<dbReference type="AlphaFoldDB" id="A0A1M4T6M0"/>
<dbReference type="STRING" id="213588.SAMN02745204_00363"/>
<proteinExistence type="inferred from homology"/>
<evidence type="ECO:0000256" key="1">
    <source>
        <dbReference type="ARBA" id="ARBA00001936"/>
    </source>
</evidence>
<dbReference type="PROSITE" id="PS01293">
    <property type="entry name" value="NUDIX_COA"/>
    <property type="match status" value="1"/>
</dbReference>
<comment type="cofactor">
    <cofactor evidence="1">
        <name>Mn(2+)</name>
        <dbReference type="ChEBI" id="CHEBI:29035"/>
    </cofactor>
</comment>
<organism evidence="9 10">
    <name type="scientific">Thermomonas hydrothermalis</name>
    <dbReference type="NCBI Taxonomy" id="213588"/>
    <lineage>
        <taxon>Bacteria</taxon>
        <taxon>Pseudomonadati</taxon>
        <taxon>Pseudomonadota</taxon>
        <taxon>Gammaproteobacteria</taxon>
        <taxon>Lysobacterales</taxon>
        <taxon>Lysobacteraceae</taxon>
        <taxon>Thermomonas</taxon>
    </lineage>
</organism>
<dbReference type="Gene3D" id="3.90.79.10">
    <property type="entry name" value="Nucleoside Triphosphate Pyrophosphohydrolase"/>
    <property type="match status" value="1"/>
</dbReference>
<dbReference type="Proteomes" id="UP000242857">
    <property type="component" value="Unassembled WGS sequence"/>
</dbReference>
<dbReference type="GO" id="GO:0010945">
    <property type="term" value="F:coenzyme A diphosphatase activity"/>
    <property type="evidence" value="ECO:0007669"/>
    <property type="project" value="InterPro"/>
</dbReference>
<gene>
    <name evidence="9" type="ORF">SAMN02745204_00363</name>
</gene>
<dbReference type="InterPro" id="IPR000086">
    <property type="entry name" value="NUDIX_hydrolase_dom"/>
</dbReference>
<keyword evidence="6" id="KW-0460">Magnesium</keyword>
<dbReference type="PANTHER" id="PTHR12992:SF11">
    <property type="entry name" value="MITOCHONDRIAL COENZYME A DIPHOSPHATASE NUDT8"/>
    <property type="match status" value="1"/>
</dbReference>
<feature type="domain" description="Nudix hydrolase" evidence="8">
    <location>
        <begin position="39"/>
        <end position="172"/>
    </location>
</feature>
<comment type="similarity">
    <text evidence="3">Belongs to the Nudix hydrolase family. PCD1 subfamily.</text>
</comment>
<accession>A0A1M4T6M0</accession>
<dbReference type="PROSITE" id="PS51462">
    <property type="entry name" value="NUDIX"/>
    <property type="match status" value="1"/>
</dbReference>
<evidence type="ECO:0000256" key="2">
    <source>
        <dbReference type="ARBA" id="ARBA00001946"/>
    </source>
</evidence>
<evidence type="ECO:0000256" key="5">
    <source>
        <dbReference type="ARBA" id="ARBA00022801"/>
    </source>
</evidence>
<evidence type="ECO:0000256" key="7">
    <source>
        <dbReference type="ARBA" id="ARBA00023211"/>
    </source>
</evidence>
<name>A0A1M4T6M0_9GAMM</name>
<comment type="cofactor">
    <cofactor evidence="2">
        <name>Mg(2+)</name>
        <dbReference type="ChEBI" id="CHEBI:18420"/>
    </cofactor>
</comment>
<dbReference type="EMBL" id="FQUK01000004">
    <property type="protein sequence ID" value="SHE39968.1"/>
    <property type="molecule type" value="Genomic_DNA"/>
</dbReference>
<dbReference type="CDD" id="cd03426">
    <property type="entry name" value="NUDIX_CoAse_Nudt7"/>
    <property type="match status" value="1"/>
</dbReference>
<evidence type="ECO:0000313" key="9">
    <source>
        <dbReference type="EMBL" id="SHE39968.1"/>
    </source>
</evidence>
<keyword evidence="5" id="KW-0378">Hydrolase</keyword>
<evidence type="ECO:0000256" key="3">
    <source>
        <dbReference type="ARBA" id="ARBA00006506"/>
    </source>
</evidence>
<keyword evidence="7" id="KW-0464">Manganese</keyword>
<evidence type="ECO:0000259" key="8">
    <source>
        <dbReference type="PROSITE" id="PS51462"/>
    </source>
</evidence>
<evidence type="ECO:0000256" key="6">
    <source>
        <dbReference type="ARBA" id="ARBA00022842"/>
    </source>
</evidence>
<dbReference type="InterPro" id="IPR015797">
    <property type="entry name" value="NUDIX_hydrolase-like_dom_sf"/>
</dbReference>
<dbReference type="GO" id="GO:0030145">
    <property type="term" value="F:manganese ion binding"/>
    <property type="evidence" value="ECO:0007669"/>
    <property type="project" value="InterPro"/>
</dbReference>
<dbReference type="NCBIfam" id="NF007980">
    <property type="entry name" value="PRK10707.1"/>
    <property type="match status" value="1"/>
</dbReference>
<dbReference type="InterPro" id="IPR000059">
    <property type="entry name" value="NUDIX_hydrolase_NudL_CS"/>
</dbReference>
<dbReference type="Pfam" id="PF00293">
    <property type="entry name" value="NUDIX"/>
    <property type="match status" value="1"/>
</dbReference>
<reference evidence="10" key="1">
    <citation type="submission" date="2016-11" db="EMBL/GenBank/DDBJ databases">
        <authorList>
            <person name="Varghese N."/>
            <person name="Submissions S."/>
        </authorList>
    </citation>
    <scope>NUCLEOTIDE SEQUENCE [LARGE SCALE GENOMIC DNA]</scope>
    <source>
        <strain evidence="10">DSM 14834</strain>
    </source>
</reference>
<dbReference type="GO" id="GO:0009132">
    <property type="term" value="P:nucleoside diphosphate metabolic process"/>
    <property type="evidence" value="ECO:0007669"/>
    <property type="project" value="InterPro"/>
</dbReference>
<protein>
    <submittedName>
        <fullName evidence="9">NUDIX domain-containing protein</fullName>
    </submittedName>
</protein>
<evidence type="ECO:0000256" key="4">
    <source>
        <dbReference type="ARBA" id="ARBA00022723"/>
    </source>
</evidence>
<dbReference type="SUPFAM" id="SSF55811">
    <property type="entry name" value="Nudix"/>
    <property type="match status" value="1"/>
</dbReference>
<keyword evidence="10" id="KW-1185">Reference proteome</keyword>
<dbReference type="GO" id="GO:0000287">
    <property type="term" value="F:magnesium ion binding"/>
    <property type="evidence" value="ECO:0007669"/>
    <property type="project" value="InterPro"/>
</dbReference>
<dbReference type="InterPro" id="IPR045121">
    <property type="entry name" value="CoAse"/>
</dbReference>
<keyword evidence="4" id="KW-0479">Metal-binding</keyword>
<evidence type="ECO:0000313" key="10">
    <source>
        <dbReference type="Proteomes" id="UP000242857"/>
    </source>
</evidence>
<dbReference type="PANTHER" id="PTHR12992">
    <property type="entry name" value="NUDIX HYDROLASE"/>
    <property type="match status" value="1"/>
</dbReference>
<sequence>MNPVLAARLQRAVEPLTRPPERPPWNLDALQGLPLPPTLRPAAVLVGVVAHAQPAVLLTRRAAHLRDHPGQVGFPGGRIEGQDASPVAAALREAQEEIGLEQTLVQPLGYLDPLVTVTGFQVQPVLALVAPGYQPRLQRSEVAEVFEVPLSLLLDPARVQTVSVEFGGRSHQVFQYDYAPQRIWGATAAILVNLRQRLLTAQSEQRSE</sequence>